<proteinExistence type="predicted"/>
<sequence length="130" mass="13845">MIWVGASVVLRFVIAQSVGGTSIYGPLAASIIVLIWLYFLALAVLIGAAFNAAIREPAPPAGRPAPDRAAPAANRQRAAAGHAAARAERRAARQPRRLTPGRLRENQVTGVRRGGTLLVAGQQGRHDRRR</sequence>
<evidence type="ECO:0000256" key="5">
    <source>
        <dbReference type="ARBA" id="ARBA00023136"/>
    </source>
</evidence>
<evidence type="ECO:0000256" key="3">
    <source>
        <dbReference type="ARBA" id="ARBA00022692"/>
    </source>
</evidence>
<evidence type="ECO:0000256" key="6">
    <source>
        <dbReference type="SAM" id="MobiDB-lite"/>
    </source>
</evidence>
<protein>
    <submittedName>
        <fullName evidence="8">Uncharacterized protein</fullName>
    </submittedName>
</protein>
<keyword evidence="4 7" id="KW-1133">Transmembrane helix</keyword>
<evidence type="ECO:0000256" key="1">
    <source>
        <dbReference type="ARBA" id="ARBA00004651"/>
    </source>
</evidence>
<organism evidence="8 9">
    <name type="scientific">Angustibacter aerolatus</name>
    <dbReference type="NCBI Taxonomy" id="1162965"/>
    <lineage>
        <taxon>Bacteria</taxon>
        <taxon>Bacillati</taxon>
        <taxon>Actinomycetota</taxon>
        <taxon>Actinomycetes</taxon>
        <taxon>Kineosporiales</taxon>
        <taxon>Kineosporiaceae</taxon>
    </lineage>
</organism>
<feature type="transmembrane region" description="Helical" evidence="7">
    <location>
        <begin position="31"/>
        <end position="54"/>
    </location>
</feature>
<feature type="compositionally biased region" description="Low complexity" evidence="6">
    <location>
        <begin position="67"/>
        <end position="84"/>
    </location>
</feature>
<evidence type="ECO:0000256" key="4">
    <source>
        <dbReference type="ARBA" id="ARBA00022989"/>
    </source>
</evidence>
<feature type="region of interest" description="Disordered" evidence="6">
    <location>
        <begin position="57"/>
        <end position="130"/>
    </location>
</feature>
<comment type="subcellular location">
    <subcellularLocation>
        <location evidence="1">Cell membrane</location>
        <topology evidence="1">Multi-pass membrane protein</topology>
    </subcellularLocation>
</comment>
<dbReference type="Proteomes" id="UP001157017">
    <property type="component" value="Unassembled WGS sequence"/>
</dbReference>
<evidence type="ECO:0000313" key="8">
    <source>
        <dbReference type="EMBL" id="GMA85222.1"/>
    </source>
</evidence>
<comment type="caution">
    <text evidence="8">The sequence shown here is derived from an EMBL/GenBank/DDBJ whole genome shotgun (WGS) entry which is preliminary data.</text>
</comment>
<dbReference type="Pfam" id="PF03631">
    <property type="entry name" value="Virul_fac_BrkB"/>
    <property type="match status" value="1"/>
</dbReference>
<name>A0ABQ6JBP8_9ACTN</name>
<dbReference type="EMBL" id="BSUZ01000001">
    <property type="protein sequence ID" value="GMA85222.1"/>
    <property type="molecule type" value="Genomic_DNA"/>
</dbReference>
<reference evidence="9" key="1">
    <citation type="journal article" date="2019" name="Int. J. Syst. Evol. Microbiol.">
        <title>The Global Catalogue of Microorganisms (GCM) 10K type strain sequencing project: providing services to taxonomists for standard genome sequencing and annotation.</title>
        <authorList>
            <consortium name="The Broad Institute Genomics Platform"/>
            <consortium name="The Broad Institute Genome Sequencing Center for Infectious Disease"/>
            <person name="Wu L."/>
            <person name="Ma J."/>
        </authorList>
    </citation>
    <scope>NUCLEOTIDE SEQUENCE [LARGE SCALE GENOMIC DNA]</scope>
    <source>
        <strain evidence="9">NBRC 108730</strain>
    </source>
</reference>
<keyword evidence="5 7" id="KW-0472">Membrane</keyword>
<evidence type="ECO:0000256" key="7">
    <source>
        <dbReference type="SAM" id="Phobius"/>
    </source>
</evidence>
<gene>
    <name evidence="8" type="ORF">GCM10025868_04720</name>
</gene>
<accession>A0ABQ6JBP8</accession>
<keyword evidence="3 7" id="KW-0812">Transmembrane</keyword>
<evidence type="ECO:0000256" key="2">
    <source>
        <dbReference type="ARBA" id="ARBA00022475"/>
    </source>
</evidence>
<keyword evidence="9" id="KW-1185">Reference proteome</keyword>
<keyword evidence="2" id="KW-1003">Cell membrane</keyword>
<evidence type="ECO:0000313" key="9">
    <source>
        <dbReference type="Proteomes" id="UP001157017"/>
    </source>
</evidence>
<dbReference type="InterPro" id="IPR017039">
    <property type="entry name" value="Virul_fac_BrkB"/>
</dbReference>